<proteinExistence type="predicted"/>
<dbReference type="Gene3D" id="3.40.50.1000">
    <property type="entry name" value="HAD superfamily/HAD-like"/>
    <property type="match status" value="1"/>
</dbReference>
<dbReference type="SFLD" id="SFLDG01129">
    <property type="entry name" value="C1.5:_HAD__Beta-PGM__Phosphata"/>
    <property type="match status" value="1"/>
</dbReference>
<dbReference type="Gene3D" id="1.10.150.450">
    <property type="match status" value="1"/>
</dbReference>
<dbReference type="NCBIfam" id="TIGR01509">
    <property type="entry name" value="HAD-SF-IA-v3"/>
    <property type="match status" value="1"/>
</dbReference>
<dbReference type="PANTHER" id="PTHR12725">
    <property type="entry name" value="HALOACID DEHALOGENASE-LIKE HYDROLASE"/>
    <property type="match status" value="1"/>
</dbReference>
<keyword evidence="2" id="KW-1185">Reference proteome</keyword>
<dbReference type="AlphaFoldDB" id="A0A9C7PQ84"/>
<dbReference type="EMBL" id="BQMJ01000002">
    <property type="protein sequence ID" value="GJQ08466.1"/>
    <property type="molecule type" value="Genomic_DNA"/>
</dbReference>
<dbReference type="OrthoDB" id="1065058at2759"/>
<reference evidence="1" key="1">
    <citation type="journal article" date="2022" name="Proc. Natl. Acad. Sci. U.S.A.">
        <title>Life cycle and functional genomics of the unicellular red alga Galdieria for elucidating algal and plant evolution and industrial use.</title>
        <authorList>
            <person name="Hirooka S."/>
            <person name="Itabashi T."/>
            <person name="Ichinose T.M."/>
            <person name="Onuma R."/>
            <person name="Fujiwara T."/>
            <person name="Yamashita S."/>
            <person name="Jong L.W."/>
            <person name="Tomita R."/>
            <person name="Iwane A.H."/>
            <person name="Miyagishima S.Y."/>
        </authorList>
    </citation>
    <scope>NUCLEOTIDE SEQUENCE</scope>
    <source>
        <strain evidence="1">NBRC 102759</strain>
    </source>
</reference>
<evidence type="ECO:0000313" key="1">
    <source>
        <dbReference type="EMBL" id="GJQ08466.1"/>
    </source>
</evidence>
<dbReference type="Pfam" id="PF00702">
    <property type="entry name" value="Hydrolase"/>
    <property type="match status" value="1"/>
</dbReference>
<gene>
    <name evidence="1" type="ORF">GpartN1_g257.t1</name>
</gene>
<evidence type="ECO:0000313" key="2">
    <source>
        <dbReference type="Proteomes" id="UP001061958"/>
    </source>
</evidence>
<organism evidence="1 2">
    <name type="scientific">Galdieria partita</name>
    <dbReference type="NCBI Taxonomy" id="83374"/>
    <lineage>
        <taxon>Eukaryota</taxon>
        <taxon>Rhodophyta</taxon>
        <taxon>Bangiophyceae</taxon>
        <taxon>Galdieriales</taxon>
        <taxon>Galdieriaceae</taxon>
        <taxon>Galdieria</taxon>
    </lineage>
</organism>
<sequence length="256" mass="29227">MGTGTDVSQTDSPEEVSFDMVDTYVLSSVNKDSQTVYKQLELQDLEAVFFDCDDTLYPSSCKVSEQVRKNIQSYMNEKLQIPTDKVLDLQHSLFLEYGTTLKGLQELYAIDPYEYWSYIHWSLDYESLIQKDSSLRSILQWLPFRKFVFTNADKTHAQKCLQALDIPEEIFEDIIDVVSVGFNNKPDPKSFLAALKIARVDNPSKALLFDDSVRNLRAAKNIGWHVVAVGNSSIEAKEFCDAWIPSLHYIPCVLSK</sequence>
<dbReference type="InterPro" id="IPR010237">
    <property type="entry name" value="Pyr-5-nucltdase"/>
</dbReference>
<dbReference type="SFLD" id="SFLDG01132">
    <property type="entry name" value="C1.5.3:_5'-Nucleotidase_Like"/>
    <property type="match status" value="1"/>
</dbReference>
<accession>A0A9C7PQ84</accession>
<dbReference type="SUPFAM" id="SSF56784">
    <property type="entry name" value="HAD-like"/>
    <property type="match status" value="1"/>
</dbReference>
<dbReference type="Proteomes" id="UP001061958">
    <property type="component" value="Unassembled WGS sequence"/>
</dbReference>
<dbReference type="NCBIfam" id="TIGR01993">
    <property type="entry name" value="Pyr-5-nucltdase"/>
    <property type="match status" value="1"/>
</dbReference>
<dbReference type="InterPro" id="IPR006439">
    <property type="entry name" value="HAD-SF_hydro_IA"/>
</dbReference>
<comment type="caution">
    <text evidence="1">The sequence shown here is derived from an EMBL/GenBank/DDBJ whole genome shotgun (WGS) entry which is preliminary data.</text>
</comment>
<name>A0A9C7PQ84_9RHOD</name>
<reference evidence="1" key="2">
    <citation type="submission" date="2022-01" db="EMBL/GenBank/DDBJ databases">
        <authorList>
            <person name="Hirooka S."/>
            <person name="Miyagishima S.Y."/>
        </authorList>
    </citation>
    <scope>NUCLEOTIDE SEQUENCE</scope>
    <source>
        <strain evidence="1">NBRC 102759</strain>
    </source>
</reference>
<protein>
    <submittedName>
        <fullName evidence="1">Uncharacterized protein</fullName>
    </submittedName>
</protein>
<dbReference type="InterPro" id="IPR023214">
    <property type="entry name" value="HAD_sf"/>
</dbReference>
<dbReference type="InterPro" id="IPR036412">
    <property type="entry name" value="HAD-like_sf"/>
</dbReference>
<dbReference type="SFLD" id="SFLDS00003">
    <property type="entry name" value="Haloacid_Dehalogenase"/>
    <property type="match status" value="1"/>
</dbReference>
<dbReference type="PANTHER" id="PTHR12725:SF117">
    <property type="entry name" value="HALOACID DEHALOGENASE-LIKE HYDROLASE"/>
    <property type="match status" value="1"/>
</dbReference>